<dbReference type="Proteomes" id="UP001054821">
    <property type="component" value="Chromosome 3"/>
</dbReference>
<evidence type="ECO:0000313" key="2">
    <source>
        <dbReference type="EMBL" id="KAI5340208.1"/>
    </source>
</evidence>
<gene>
    <name evidence="2" type="ORF">L3X38_019482</name>
</gene>
<dbReference type="EMBL" id="JAJFAZ020000003">
    <property type="protein sequence ID" value="KAI5340208.1"/>
    <property type="molecule type" value="Genomic_DNA"/>
</dbReference>
<sequence length="188" mass="21134">MLTENGPKATTRSIRFNHKRLCKIRECKHQNGGERILKDRRGEGAAAVADNVGVQELLNLFFKFYFLGVWVTIRADMDACGVRKQGNMVISGARRGKAMRWEEEVLITMKKMENSRILETIVVEVRSWAEVEVNVVGVVSVTGKPSLVVREGLRRLAGPIIDKDNDGYVVDEATEAHRPPKSETGKRE</sequence>
<dbReference type="AlphaFoldDB" id="A0AAD4ZCM0"/>
<comment type="caution">
    <text evidence="2">The sequence shown here is derived from an EMBL/GenBank/DDBJ whole genome shotgun (WGS) entry which is preliminary data.</text>
</comment>
<feature type="region of interest" description="Disordered" evidence="1">
    <location>
        <begin position="168"/>
        <end position="188"/>
    </location>
</feature>
<organism evidence="2 3">
    <name type="scientific">Prunus dulcis</name>
    <name type="common">Almond</name>
    <name type="synonym">Amygdalus dulcis</name>
    <dbReference type="NCBI Taxonomy" id="3755"/>
    <lineage>
        <taxon>Eukaryota</taxon>
        <taxon>Viridiplantae</taxon>
        <taxon>Streptophyta</taxon>
        <taxon>Embryophyta</taxon>
        <taxon>Tracheophyta</taxon>
        <taxon>Spermatophyta</taxon>
        <taxon>Magnoliopsida</taxon>
        <taxon>eudicotyledons</taxon>
        <taxon>Gunneridae</taxon>
        <taxon>Pentapetalae</taxon>
        <taxon>rosids</taxon>
        <taxon>fabids</taxon>
        <taxon>Rosales</taxon>
        <taxon>Rosaceae</taxon>
        <taxon>Amygdaloideae</taxon>
        <taxon>Amygdaleae</taxon>
        <taxon>Prunus</taxon>
    </lineage>
</organism>
<name>A0AAD4ZCM0_PRUDU</name>
<accession>A0AAD4ZCM0</accession>
<proteinExistence type="predicted"/>
<evidence type="ECO:0000313" key="3">
    <source>
        <dbReference type="Proteomes" id="UP001054821"/>
    </source>
</evidence>
<feature type="compositionally biased region" description="Basic and acidic residues" evidence="1">
    <location>
        <begin position="174"/>
        <end position="188"/>
    </location>
</feature>
<protein>
    <submittedName>
        <fullName evidence="2">Uncharacterized protein</fullName>
    </submittedName>
</protein>
<keyword evidence="3" id="KW-1185">Reference proteome</keyword>
<reference evidence="2 3" key="1">
    <citation type="journal article" date="2022" name="G3 (Bethesda)">
        <title>Whole-genome sequence and methylome profiling of the almond [Prunus dulcis (Mill.) D.A. Webb] cultivar 'Nonpareil'.</title>
        <authorList>
            <person name="D'Amico-Willman K.M."/>
            <person name="Ouma W.Z."/>
            <person name="Meulia T."/>
            <person name="Sideli G.M."/>
            <person name="Gradziel T.M."/>
            <person name="Fresnedo-Ramirez J."/>
        </authorList>
    </citation>
    <scope>NUCLEOTIDE SEQUENCE [LARGE SCALE GENOMIC DNA]</scope>
    <source>
        <strain evidence="2">Clone GOH B32 T37-40</strain>
    </source>
</reference>
<evidence type="ECO:0000256" key="1">
    <source>
        <dbReference type="SAM" id="MobiDB-lite"/>
    </source>
</evidence>